<dbReference type="EMBL" id="KQ483633">
    <property type="protein sequence ID" value="KYP44265.1"/>
    <property type="molecule type" value="Genomic_DNA"/>
</dbReference>
<feature type="non-terminal residue" evidence="1">
    <location>
        <position position="1"/>
    </location>
</feature>
<organism evidence="1 2">
    <name type="scientific">Cajanus cajan</name>
    <name type="common">Pigeon pea</name>
    <name type="synonym">Cajanus indicus</name>
    <dbReference type="NCBI Taxonomy" id="3821"/>
    <lineage>
        <taxon>Eukaryota</taxon>
        <taxon>Viridiplantae</taxon>
        <taxon>Streptophyta</taxon>
        <taxon>Embryophyta</taxon>
        <taxon>Tracheophyta</taxon>
        <taxon>Spermatophyta</taxon>
        <taxon>Magnoliopsida</taxon>
        <taxon>eudicotyledons</taxon>
        <taxon>Gunneridae</taxon>
        <taxon>Pentapetalae</taxon>
        <taxon>rosids</taxon>
        <taxon>fabids</taxon>
        <taxon>Fabales</taxon>
        <taxon>Fabaceae</taxon>
        <taxon>Papilionoideae</taxon>
        <taxon>50 kb inversion clade</taxon>
        <taxon>NPAAA clade</taxon>
        <taxon>indigoferoid/millettioid clade</taxon>
        <taxon>Phaseoleae</taxon>
        <taxon>Cajanus</taxon>
    </lineage>
</organism>
<gene>
    <name evidence="1" type="ORF">KK1_034229</name>
</gene>
<sequence>SSNSTAPYGLTALITKGPDHLDLSFPGNNLSLELNKNTCWSSWKFLHTIFLSW</sequence>
<evidence type="ECO:0000313" key="2">
    <source>
        <dbReference type="Proteomes" id="UP000075243"/>
    </source>
</evidence>
<dbReference type="Gramene" id="C.cajan_33353.t">
    <property type="protein sequence ID" value="C.cajan_33353.t.cds1"/>
    <property type="gene ID" value="C.cajan_33353"/>
</dbReference>
<protein>
    <submittedName>
        <fullName evidence="1">Uncharacterized protein</fullName>
    </submittedName>
</protein>
<evidence type="ECO:0000313" key="1">
    <source>
        <dbReference type="EMBL" id="KYP44265.1"/>
    </source>
</evidence>
<name>A0A151RNZ8_CAJCA</name>
<reference evidence="1" key="1">
    <citation type="journal article" date="2012" name="Nat. Biotechnol.">
        <title>Draft genome sequence of pigeonpea (Cajanus cajan), an orphan legume crop of resource-poor farmers.</title>
        <authorList>
            <person name="Varshney R.K."/>
            <person name="Chen W."/>
            <person name="Li Y."/>
            <person name="Bharti A.K."/>
            <person name="Saxena R.K."/>
            <person name="Schlueter J.A."/>
            <person name="Donoghue M.T."/>
            <person name="Azam S."/>
            <person name="Fan G."/>
            <person name="Whaley A.M."/>
            <person name="Farmer A.D."/>
            <person name="Sheridan J."/>
            <person name="Iwata A."/>
            <person name="Tuteja R."/>
            <person name="Penmetsa R.V."/>
            <person name="Wu W."/>
            <person name="Upadhyaya H.D."/>
            <person name="Yang S.P."/>
            <person name="Shah T."/>
            <person name="Saxena K.B."/>
            <person name="Michael T."/>
            <person name="McCombie W.R."/>
            <person name="Yang B."/>
            <person name="Zhang G."/>
            <person name="Yang H."/>
            <person name="Wang J."/>
            <person name="Spillane C."/>
            <person name="Cook D.R."/>
            <person name="May G.D."/>
            <person name="Xu X."/>
            <person name="Jackson S.A."/>
        </authorList>
    </citation>
    <scope>NUCLEOTIDE SEQUENCE [LARGE SCALE GENOMIC DNA]</scope>
</reference>
<accession>A0A151RNZ8</accession>
<proteinExistence type="predicted"/>
<dbReference type="Proteomes" id="UP000075243">
    <property type="component" value="Unassembled WGS sequence"/>
</dbReference>
<dbReference type="AlphaFoldDB" id="A0A151RNZ8"/>
<keyword evidence="2" id="KW-1185">Reference proteome</keyword>